<feature type="compositionally biased region" description="Basic and acidic residues" evidence="2">
    <location>
        <begin position="1112"/>
        <end position="1121"/>
    </location>
</feature>
<dbReference type="GO" id="GO:0031267">
    <property type="term" value="F:small GTPase binding"/>
    <property type="evidence" value="ECO:0007669"/>
    <property type="project" value="InterPro"/>
</dbReference>
<accession>A0A6J8BAX9</accession>
<feature type="region of interest" description="Disordered" evidence="2">
    <location>
        <begin position="440"/>
        <end position="640"/>
    </location>
</feature>
<gene>
    <name evidence="5" type="ORF">MCOR_16971</name>
</gene>
<dbReference type="Gene3D" id="1.20.58.2220">
    <property type="entry name" value="Formin, FH2 domain"/>
    <property type="match status" value="1"/>
</dbReference>
<feature type="coiled-coil region" evidence="1">
    <location>
        <begin position="929"/>
        <end position="995"/>
    </location>
</feature>
<feature type="region of interest" description="Disordered" evidence="2">
    <location>
        <begin position="1034"/>
        <end position="1068"/>
    </location>
</feature>
<dbReference type="Pfam" id="PF06367">
    <property type="entry name" value="Drf_FH3"/>
    <property type="match status" value="1"/>
</dbReference>
<dbReference type="InterPro" id="IPR016024">
    <property type="entry name" value="ARM-type_fold"/>
</dbReference>
<dbReference type="InterPro" id="IPR015425">
    <property type="entry name" value="FH2_Formin"/>
</dbReference>
<feature type="compositionally biased region" description="Pro residues" evidence="2">
    <location>
        <begin position="522"/>
        <end position="533"/>
    </location>
</feature>
<reference evidence="5 6" key="1">
    <citation type="submission" date="2020-06" db="EMBL/GenBank/DDBJ databases">
        <authorList>
            <person name="Li R."/>
            <person name="Bekaert M."/>
        </authorList>
    </citation>
    <scope>NUCLEOTIDE SEQUENCE [LARGE SCALE GENOMIC DNA]</scope>
    <source>
        <strain evidence="6">wild</strain>
    </source>
</reference>
<dbReference type="EMBL" id="CACVKT020002984">
    <property type="protein sequence ID" value="CAC5381055.1"/>
    <property type="molecule type" value="Genomic_DNA"/>
</dbReference>
<evidence type="ECO:0000313" key="5">
    <source>
        <dbReference type="EMBL" id="CAC5381055.1"/>
    </source>
</evidence>
<dbReference type="SMART" id="SM01139">
    <property type="entry name" value="Drf_FH3"/>
    <property type="match status" value="1"/>
</dbReference>
<dbReference type="SUPFAM" id="SSF101447">
    <property type="entry name" value="Formin homology 2 domain (FH2 domain)"/>
    <property type="match status" value="1"/>
</dbReference>
<dbReference type="GO" id="GO:0030036">
    <property type="term" value="P:actin cytoskeleton organization"/>
    <property type="evidence" value="ECO:0007669"/>
    <property type="project" value="InterPro"/>
</dbReference>
<dbReference type="InterPro" id="IPR042201">
    <property type="entry name" value="FH2_Formin_sf"/>
</dbReference>
<feature type="compositionally biased region" description="Low complexity" evidence="2">
    <location>
        <begin position="452"/>
        <end position="467"/>
    </location>
</feature>
<proteinExistence type="predicted"/>
<feature type="compositionally biased region" description="Pro residues" evidence="2">
    <location>
        <begin position="541"/>
        <end position="636"/>
    </location>
</feature>
<dbReference type="InterPro" id="IPR014768">
    <property type="entry name" value="GBD/FH3_dom"/>
</dbReference>
<dbReference type="AlphaFoldDB" id="A0A6J8BAX9"/>
<feature type="domain" description="FH2" evidence="4">
    <location>
        <begin position="659"/>
        <end position="1049"/>
    </location>
</feature>
<name>A0A6J8BAX9_MYTCO</name>
<dbReference type="Gene3D" id="1.25.10.10">
    <property type="entry name" value="Leucine-rich Repeat Variant"/>
    <property type="match status" value="1"/>
</dbReference>
<evidence type="ECO:0000259" key="4">
    <source>
        <dbReference type="PROSITE" id="PS51444"/>
    </source>
</evidence>
<feature type="region of interest" description="Disordered" evidence="2">
    <location>
        <begin position="1080"/>
        <end position="1121"/>
    </location>
</feature>
<feature type="compositionally biased region" description="Low complexity" evidence="2">
    <location>
        <begin position="1085"/>
        <end position="1100"/>
    </location>
</feature>
<dbReference type="SMART" id="SM00498">
    <property type="entry name" value="FH2"/>
    <property type="match status" value="1"/>
</dbReference>
<dbReference type="PROSITE" id="PS51444">
    <property type="entry name" value="FH2"/>
    <property type="match status" value="1"/>
</dbReference>
<keyword evidence="1" id="KW-0175">Coiled coil</keyword>
<dbReference type="InterPro" id="IPR010473">
    <property type="entry name" value="GTPase-bd"/>
</dbReference>
<dbReference type="Proteomes" id="UP000507470">
    <property type="component" value="Unassembled WGS sequence"/>
</dbReference>
<evidence type="ECO:0000256" key="2">
    <source>
        <dbReference type="SAM" id="MobiDB-lite"/>
    </source>
</evidence>
<feature type="domain" description="GBD/FH3" evidence="3">
    <location>
        <begin position="1"/>
        <end position="354"/>
    </location>
</feature>
<evidence type="ECO:0000256" key="1">
    <source>
        <dbReference type="SAM" id="Coils"/>
    </source>
</evidence>
<dbReference type="Pfam" id="PF02181">
    <property type="entry name" value="FH2"/>
    <property type="match status" value="1"/>
</dbReference>
<dbReference type="Pfam" id="PF06371">
    <property type="entry name" value="Drf_GBD"/>
    <property type="match status" value="1"/>
</dbReference>
<dbReference type="InterPro" id="IPR011989">
    <property type="entry name" value="ARM-like"/>
</dbReference>
<protein>
    <submittedName>
        <fullName evidence="5">Inverted formin-2</fullName>
    </submittedName>
</protein>
<feature type="compositionally biased region" description="Low complexity" evidence="2">
    <location>
        <begin position="504"/>
        <end position="521"/>
    </location>
</feature>
<dbReference type="GO" id="GO:0003779">
    <property type="term" value="F:actin binding"/>
    <property type="evidence" value="ECO:0007669"/>
    <property type="project" value="InterPro"/>
</dbReference>
<organism evidence="5 6">
    <name type="scientific">Mytilus coruscus</name>
    <name type="common">Sea mussel</name>
    <dbReference type="NCBI Taxonomy" id="42192"/>
    <lineage>
        <taxon>Eukaryota</taxon>
        <taxon>Metazoa</taxon>
        <taxon>Spiralia</taxon>
        <taxon>Lophotrochozoa</taxon>
        <taxon>Mollusca</taxon>
        <taxon>Bivalvia</taxon>
        <taxon>Autobranchia</taxon>
        <taxon>Pteriomorphia</taxon>
        <taxon>Mytilida</taxon>
        <taxon>Mytiloidea</taxon>
        <taxon>Mytilidae</taxon>
        <taxon>Mytilinae</taxon>
        <taxon>Mytilus</taxon>
    </lineage>
</organism>
<sequence>MKRLSKQRSCFYQENTGVQNQTSLSDVESDIDEDHQQRHQLHRSNSDTNLADIATDLFLAQSCVFLLRHPSVINFYRLRKKLRSDDKRWMGDFLKRNGLELLFECLDNLGKYSGQFSTLVLRLECVMCIKTVMNSAIGLQCLSRSVYAPKFASALDTNNVMVKKQVFELLSALCVYSKEGYDLTIEALDSFRTLKRQRYRFSLIVNELKTAELIPYKTTLVAFVNCILVATEELEDRIRVRNEFIGLNLLDLIHNLRDEDDEDLQIQCDVFEDEKHEDEEELSENTPEGLDITDHHKIFTAIFQKVYNTPHADSFLSVLQSLIQIDPENPVSDVQWNLIQTSVRKAILVDKTHIGCDIKSLVVNPFERQQSNIVTCSKCVQTESIELPSVKQSDVIISPSTGENEPLTINQKTNGLLNGSLNSSSTASIQKQLNGHVTLNHRTDSVETNDCSSLTNSEKHSSSSSSSSEDEDEVKKVNKSNKAATNSNQTGHNNENKNNATTFSSGSIQPPSSTSQSQAAMPPQPPPPPPSPPGMTTGIPAAPPPPPMPGVPGIPAPPPPPPPPGMPGIPAPPPPPPLPGMPGIPAPPPPPTLPGMPGIPAPPPPPPLPGMPGVPPPPPPPPGMPGVPPPPPPPPGVDGKIRAVPAPLSFANTMPAPRGIWTPTPKHKMKTFNWTKVPAHTIASHKNIWKEVLDMEDAIHIEYETIEQLFSKQQPVTVKPVEQKKTKQKTEVLLLDMKKSMNVNIFLKQFKCSHSEIVDMIVEADVNKIGQERLRGLQKILPEADDIATVKDYDGDKQKLGNAEKFFLTLSGLAAFKLRIDGLVLKDDFKLTCDSLRPNIETYIRACEHPLDNESFKVFLRFVLHTGNFLNAGGYAGNAVGFKINSLNKLMDTRANKPRVTLLHFMVAEATKENKDALVFVDEMYPDLNSAARCSKDNLTTELKQLKDSVHKLHKQLKGAPDDVKNQLKTFVQDAEEEIKQMEKGMKKISELSKKLASHYCENEKSFKVEELVETMKTFCSKVQQCQKENEQRRIQEEKAERRRKQQAEMVQKHKNSKHEPLPKDDDGCIIDRLLTDIRKGYSLRKTSPGKSRGKSPGSKLNTQIPSTPEEMEVKITDSQA</sequence>
<dbReference type="PANTHER" id="PTHR46345">
    <property type="entry name" value="INVERTED FORMIN-2"/>
    <property type="match status" value="1"/>
</dbReference>
<dbReference type="PROSITE" id="PS51232">
    <property type="entry name" value="GBD_FH3"/>
    <property type="match status" value="1"/>
</dbReference>
<feature type="compositionally biased region" description="Polar residues" evidence="2">
    <location>
        <begin position="480"/>
        <end position="503"/>
    </location>
</feature>
<evidence type="ECO:0000313" key="6">
    <source>
        <dbReference type="Proteomes" id="UP000507470"/>
    </source>
</evidence>
<evidence type="ECO:0000259" key="3">
    <source>
        <dbReference type="PROSITE" id="PS51232"/>
    </source>
</evidence>
<dbReference type="Gene3D" id="1.10.238.150">
    <property type="entry name" value="Formin, FH3 diaphanous domain"/>
    <property type="match status" value="1"/>
</dbReference>
<feature type="compositionally biased region" description="Basic and acidic residues" evidence="2">
    <location>
        <begin position="1058"/>
        <end position="1067"/>
    </location>
</feature>
<dbReference type="SMART" id="SM01140">
    <property type="entry name" value="Drf_GBD"/>
    <property type="match status" value="1"/>
</dbReference>
<dbReference type="SUPFAM" id="SSF48371">
    <property type="entry name" value="ARM repeat"/>
    <property type="match status" value="1"/>
</dbReference>
<dbReference type="InterPro" id="IPR010472">
    <property type="entry name" value="FH3_dom"/>
</dbReference>
<keyword evidence="6" id="KW-1185">Reference proteome</keyword>
<dbReference type="PANTHER" id="PTHR46345:SF8">
    <property type="entry name" value="FORMIN 3, ISOFORM B"/>
    <property type="match status" value="1"/>
</dbReference>
<dbReference type="OrthoDB" id="26518at2759"/>